<keyword evidence="3 8" id="KW-0396">Initiation factor</keyword>
<dbReference type="SUPFAM" id="SSF52540">
    <property type="entry name" value="P-loop containing nucleoside triphosphate hydrolases"/>
    <property type="match status" value="1"/>
</dbReference>
<evidence type="ECO:0000259" key="10">
    <source>
        <dbReference type="PROSITE" id="PS51722"/>
    </source>
</evidence>
<dbReference type="PANTHER" id="PTHR43381">
    <property type="entry name" value="TRANSLATION INITIATION FACTOR IF-2-RELATED"/>
    <property type="match status" value="1"/>
</dbReference>
<dbReference type="EMBL" id="CP148066">
    <property type="protein sequence ID" value="WXL28424.1"/>
    <property type="molecule type" value="Genomic_DNA"/>
</dbReference>
<dbReference type="PROSITE" id="PS51722">
    <property type="entry name" value="G_TR_2"/>
    <property type="match status" value="1"/>
</dbReference>
<dbReference type="InterPro" id="IPR000795">
    <property type="entry name" value="T_Tr_GTP-bd_dom"/>
</dbReference>
<feature type="binding site" evidence="8">
    <location>
        <begin position="166"/>
        <end position="170"/>
    </location>
    <ligand>
        <name>GTP</name>
        <dbReference type="ChEBI" id="CHEBI:37565"/>
    </ligand>
</feature>
<evidence type="ECO:0000256" key="5">
    <source>
        <dbReference type="ARBA" id="ARBA00022917"/>
    </source>
</evidence>
<dbReference type="InterPro" id="IPR009000">
    <property type="entry name" value="Transl_B-barrel_sf"/>
</dbReference>
<dbReference type="InterPro" id="IPR015760">
    <property type="entry name" value="TIF_IF2"/>
</dbReference>
<dbReference type="SUPFAM" id="SSF52156">
    <property type="entry name" value="Initiation factor IF2/eIF5b, domain 3"/>
    <property type="match status" value="1"/>
</dbReference>
<comment type="similarity">
    <text evidence="1 8 9">Belongs to the TRAFAC class translation factor GTPase superfamily. Classic translation factor GTPase family. IF-2 subfamily.</text>
</comment>
<feature type="domain" description="Tr-type G" evidence="10">
    <location>
        <begin position="111"/>
        <end position="280"/>
    </location>
</feature>
<dbReference type="GO" id="GO:0003743">
    <property type="term" value="F:translation initiation factor activity"/>
    <property type="evidence" value="ECO:0007669"/>
    <property type="project" value="UniProtKB-KW"/>
</dbReference>
<keyword evidence="4 8" id="KW-0547">Nucleotide-binding</keyword>
<dbReference type="NCBIfam" id="TIGR00487">
    <property type="entry name" value="IF-2"/>
    <property type="match status" value="1"/>
</dbReference>
<evidence type="ECO:0000256" key="3">
    <source>
        <dbReference type="ARBA" id="ARBA00022540"/>
    </source>
</evidence>
<keyword evidence="8" id="KW-0963">Cytoplasm</keyword>
<dbReference type="RefSeq" id="WP_205499516.1">
    <property type="nucleotide sequence ID" value="NZ_CP148066.1"/>
</dbReference>
<feature type="binding site" evidence="8">
    <location>
        <begin position="220"/>
        <end position="223"/>
    </location>
    <ligand>
        <name>GTP</name>
        <dbReference type="ChEBI" id="CHEBI:37565"/>
    </ligand>
</feature>
<evidence type="ECO:0000256" key="2">
    <source>
        <dbReference type="ARBA" id="ARBA00020675"/>
    </source>
</evidence>
<dbReference type="InterPro" id="IPR036925">
    <property type="entry name" value="TIF_IF2_dom3_sf"/>
</dbReference>
<evidence type="ECO:0000313" key="12">
    <source>
        <dbReference type="Proteomes" id="UP001460679"/>
    </source>
</evidence>
<dbReference type="Gene3D" id="2.40.30.10">
    <property type="entry name" value="Translation factors"/>
    <property type="match status" value="2"/>
</dbReference>
<dbReference type="PRINTS" id="PR00315">
    <property type="entry name" value="ELONGATNFCT"/>
</dbReference>
<dbReference type="Proteomes" id="UP001460679">
    <property type="component" value="Chromosome"/>
</dbReference>
<name>A0ABZ2RN39_9BACT</name>
<dbReference type="PANTHER" id="PTHR43381:SF5">
    <property type="entry name" value="TR-TYPE G DOMAIN-CONTAINING PROTEIN"/>
    <property type="match status" value="1"/>
</dbReference>
<evidence type="ECO:0000256" key="9">
    <source>
        <dbReference type="RuleBase" id="RU000644"/>
    </source>
</evidence>
<protein>
    <recommendedName>
        <fullName evidence="2 8">Translation initiation factor IF-2</fullName>
    </recommendedName>
</protein>
<keyword evidence="12" id="KW-1185">Reference proteome</keyword>
<reference evidence="11" key="1">
    <citation type="submission" date="2024-03" db="EMBL/GenBank/DDBJ databases">
        <title>Complete genome sequence of Mycoplasma gypis type strain B1/T1.</title>
        <authorList>
            <person name="Spergser J."/>
        </authorList>
    </citation>
    <scope>NUCLEOTIDE SEQUENCE [LARGE SCALE GENOMIC DNA]</scope>
    <source>
        <strain evidence="11">B1/T1</strain>
    </source>
</reference>
<dbReference type="InterPro" id="IPR023115">
    <property type="entry name" value="TIF_IF2_dom3"/>
</dbReference>
<dbReference type="Pfam" id="PF11987">
    <property type="entry name" value="IF-2"/>
    <property type="match status" value="1"/>
</dbReference>
<dbReference type="Pfam" id="PF04760">
    <property type="entry name" value="IF2_N"/>
    <property type="match status" value="1"/>
</dbReference>
<comment type="subcellular location">
    <subcellularLocation>
        <location evidence="8">Cytoplasm</location>
    </subcellularLocation>
</comment>
<dbReference type="HAMAP" id="MF_00100_B">
    <property type="entry name" value="IF_2_B"/>
    <property type="match status" value="1"/>
</dbReference>
<evidence type="ECO:0000256" key="1">
    <source>
        <dbReference type="ARBA" id="ARBA00007733"/>
    </source>
</evidence>
<organism evidence="11 12">
    <name type="scientific">[Mycoplasma] gypis</name>
    <dbReference type="NCBI Taxonomy" id="92404"/>
    <lineage>
        <taxon>Bacteria</taxon>
        <taxon>Bacillati</taxon>
        <taxon>Mycoplasmatota</taxon>
        <taxon>Mycoplasmoidales</taxon>
        <taxon>Metamycoplasmataceae</taxon>
        <taxon>Metamycoplasma</taxon>
    </lineage>
</organism>
<accession>A0ABZ2RN39</accession>
<feature type="region of interest" description="G-domain" evidence="8">
    <location>
        <begin position="114"/>
        <end position="262"/>
    </location>
</feature>
<keyword evidence="5 8" id="KW-0648">Protein biosynthesis</keyword>
<dbReference type="InterPro" id="IPR000178">
    <property type="entry name" value="TF_IF2_bacterial-like"/>
</dbReference>
<evidence type="ECO:0000256" key="4">
    <source>
        <dbReference type="ARBA" id="ARBA00022741"/>
    </source>
</evidence>
<dbReference type="InterPro" id="IPR027417">
    <property type="entry name" value="P-loop_NTPase"/>
</dbReference>
<feature type="binding site" evidence="8">
    <location>
        <begin position="120"/>
        <end position="127"/>
    </location>
    <ligand>
        <name>GTP</name>
        <dbReference type="ChEBI" id="CHEBI:37565"/>
    </ligand>
</feature>
<dbReference type="InterPro" id="IPR005225">
    <property type="entry name" value="Small_GTP-bd"/>
</dbReference>
<dbReference type="InterPro" id="IPR044145">
    <property type="entry name" value="IF2_II"/>
</dbReference>
<comment type="function">
    <text evidence="7 8 9">One of the essential components for the initiation of protein synthesis. Protects formylmethionyl-tRNA from spontaneous hydrolysis and promotes its binding to the 30S ribosomal subunits. Also involved in the hydrolysis of GTP during the formation of the 70S ribosomal complex.</text>
</comment>
<dbReference type="CDD" id="cd03702">
    <property type="entry name" value="IF2_mtIF2_II"/>
    <property type="match status" value="1"/>
</dbReference>
<sequence length="603" mass="66823">MAKKQKRKSNLEDIKTHLENSETKLEDGIFRFTGPMSVADFAQAIKVKPNDIIIGFFKKGIAKTLNTALTEEEIAELCLEYNYDFVKSENINAQNVVDSLKINVDEKYLSKRPPVVTVMGHVDHGKTTLIDRIRKSNVIDTEFGGITQHTGAYQVEYNKELITFLDTPGHEAFTEMRSRGAKVTDIVVLVVAADDGVKPQTKEAIAHSKAANVPIIVFVNKMDKPHADVEKVKSQLSENDIICEEWGGDVQFVYGSALKDQGIDKLFEAIFLQAELLDLKADFNREAIGTIVESRLDKGKGVVATLIIENGTLLTRDFIVAGSQYGKIRSLTDTEGNPIEKATPGSPCVITGLNKNPQSGDKFVGISDEKYAKKLAEEKKFLDKQKELNEKNILINNEGDLKVINLIIKTDVQGTAEAVKNTVAKLANDEAIVNVIQASTGDISKADVSLASTCDAVIYGFNVKIDESVKSFAEQKNVSFKQHNVIYKIVDELNARLKGLKEPVYEEVFLGEAQVLQIFYYSKVGNIAGSKVMSGKVKANAKVEVIRKGKVIYKGVIDSLKREKNDVKIVENGFDFGTHIKDFDNIIVDDTLKFYEDVLVEDE</sequence>
<dbReference type="CDD" id="cd01887">
    <property type="entry name" value="IF2_eIF5B"/>
    <property type="match status" value="1"/>
</dbReference>
<dbReference type="Pfam" id="PF00009">
    <property type="entry name" value="GTP_EFTU"/>
    <property type="match status" value="1"/>
</dbReference>
<proteinExistence type="inferred from homology"/>
<dbReference type="Pfam" id="PF22042">
    <property type="entry name" value="EF-G_D2"/>
    <property type="match status" value="1"/>
</dbReference>
<dbReference type="InterPro" id="IPR053905">
    <property type="entry name" value="EF-G-like_DII"/>
</dbReference>
<dbReference type="NCBIfam" id="TIGR00231">
    <property type="entry name" value="small_GTP"/>
    <property type="match status" value="1"/>
</dbReference>
<evidence type="ECO:0000256" key="7">
    <source>
        <dbReference type="ARBA" id="ARBA00025162"/>
    </source>
</evidence>
<dbReference type="SUPFAM" id="SSF50447">
    <property type="entry name" value="Translation proteins"/>
    <property type="match status" value="2"/>
</dbReference>
<gene>
    <name evidence="8 11" type="primary">infB</name>
    <name evidence="11" type="ORF">WG616_00100</name>
</gene>
<evidence type="ECO:0000313" key="11">
    <source>
        <dbReference type="EMBL" id="WXL28424.1"/>
    </source>
</evidence>
<dbReference type="InterPro" id="IPR006847">
    <property type="entry name" value="IF2_N"/>
</dbReference>
<dbReference type="CDD" id="cd03692">
    <property type="entry name" value="mtIF2_IVc"/>
    <property type="match status" value="1"/>
</dbReference>
<keyword evidence="6 8" id="KW-0342">GTP-binding</keyword>
<dbReference type="Gene3D" id="3.40.50.10050">
    <property type="entry name" value="Translation initiation factor IF- 2, domain 3"/>
    <property type="match status" value="1"/>
</dbReference>
<dbReference type="Gene3D" id="3.40.50.300">
    <property type="entry name" value="P-loop containing nucleotide triphosphate hydrolases"/>
    <property type="match status" value="1"/>
</dbReference>
<evidence type="ECO:0000256" key="8">
    <source>
        <dbReference type="HAMAP-Rule" id="MF_00100"/>
    </source>
</evidence>
<evidence type="ECO:0000256" key="6">
    <source>
        <dbReference type="ARBA" id="ARBA00023134"/>
    </source>
</evidence>